<evidence type="ECO:0000256" key="1">
    <source>
        <dbReference type="SAM" id="MobiDB-lite"/>
    </source>
</evidence>
<sequence length="100" mass="11603">MIFFGLILVIWGIYLIFRGALRIVPYILLALGFVMIVLFFLSHWLLTLLILAIIMYFVHTGRQRNEAFRNQYRQAGFGANSDSDTNRRDISDEAEQSDSK</sequence>
<accession>A0A3F3GSC2</accession>
<reference evidence="3 4" key="1">
    <citation type="journal article" date="2015" name="BMC Genomics">
        <title>Comparative genomics of Fructobacillus spp. and Leuconostoc spp. reveals niche-specific evolution of Fructobacillus spp.</title>
        <authorList>
            <person name="Endo A."/>
            <person name="Tanizawa Y."/>
            <person name="Tanaka N."/>
            <person name="Maeno S."/>
            <person name="Kumar H."/>
            <person name="Shiwa Y."/>
            <person name="Okada S."/>
            <person name="Yoshikawa H."/>
            <person name="Dicks L."/>
            <person name="Nakagawa J."/>
            <person name="Arita M."/>
        </authorList>
    </citation>
    <scope>NUCLEOTIDE SEQUENCE [LARGE SCALE GENOMIC DNA]</scope>
    <source>
        <strain evidence="3 4">DSM 15468</strain>
    </source>
</reference>
<protein>
    <submittedName>
        <fullName evidence="3">Lysocardiolipin acyltransferase</fullName>
    </submittedName>
</protein>
<dbReference type="EMBL" id="DF968063">
    <property type="protein sequence ID" value="GAP02521.1"/>
    <property type="molecule type" value="Genomic_DNA"/>
</dbReference>
<dbReference type="Proteomes" id="UP000061227">
    <property type="component" value="Unassembled WGS sequence"/>
</dbReference>
<evidence type="ECO:0000256" key="2">
    <source>
        <dbReference type="SAM" id="Phobius"/>
    </source>
</evidence>
<dbReference type="RefSeq" id="WP_143404244.1">
    <property type="nucleotide sequence ID" value="NZ_DF968063.1"/>
</dbReference>
<dbReference type="STRING" id="220714.SAMN05660469_0472"/>
<evidence type="ECO:0000313" key="3">
    <source>
        <dbReference type="EMBL" id="GAP02521.1"/>
    </source>
</evidence>
<gene>
    <name evidence="3" type="ORF">FPFC_014040</name>
</gene>
<feature type="transmembrane region" description="Helical" evidence="2">
    <location>
        <begin position="28"/>
        <end position="58"/>
    </location>
</feature>
<feature type="region of interest" description="Disordered" evidence="1">
    <location>
        <begin position="76"/>
        <end position="100"/>
    </location>
</feature>
<keyword evidence="3" id="KW-0808">Transferase</keyword>
<evidence type="ECO:0000313" key="4">
    <source>
        <dbReference type="Proteomes" id="UP000061227"/>
    </source>
</evidence>
<proteinExistence type="predicted"/>
<name>A0A3F3GSC2_9LACO</name>
<keyword evidence="2" id="KW-0812">Transmembrane</keyword>
<dbReference type="GO" id="GO:0016746">
    <property type="term" value="F:acyltransferase activity"/>
    <property type="evidence" value="ECO:0007669"/>
    <property type="project" value="UniProtKB-KW"/>
</dbReference>
<keyword evidence="4" id="KW-1185">Reference proteome</keyword>
<keyword evidence="3" id="KW-0012">Acyltransferase</keyword>
<dbReference type="AlphaFoldDB" id="A0A3F3GSC2"/>
<organism evidence="3 4">
    <name type="scientific">Fructobacillus pseudoficulneus</name>
    <dbReference type="NCBI Taxonomy" id="220714"/>
    <lineage>
        <taxon>Bacteria</taxon>
        <taxon>Bacillati</taxon>
        <taxon>Bacillota</taxon>
        <taxon>Bacilli</taxon>
        <taxon>Lactobacillales</taxon>
        <taxon>Lactobacillaceae</taxon>
        <taxon>Fructobacillus</taxon>
    </lineage>
</organism>
<feature type="compositionally biased region" description="Basic and acidic residues" evidence="1">
    <location>
        <begin position="84"/>
        <end position="100"/>
    </location>
</feature>
<keyword evidence="2" id="KW-1133">Transmembrane helix</keyword>
<keyword evidence="2" id="KW-0472">Membrane</keyword>